<accession>A0ABN3E9M2</accession>
<dbReference type="RefSeq" id="WP_344637651.1">
    <property type="nucleotide sequence ID" value="NZ_BAAATR010000016.1"/>
</dbReference>
<dbReference type="Proteomes" id="UP001500305">
    <property type="component" value="Unassembled WGS sequence"/>
</dbReference>
<dbReference type="SUPFAM" id="SSF50475">
    <property type="entry name" value="FMN-binding split barrel"/>
    <property type="match status" value="1"/>
</dbReference>
<organism evidence="1 2">
    <name type="scientific">Kitasatospora cystarginea</name>
    <dbReference type="NCBI Taxonomy" id="58350"/>
    <lineage>
        <taxon>Bacteria</taxon>
        <taxon>Bacillati</taxon>
        <taxon>Actinomycetota</taxon>
        <taxon>Actinomycetes</taxon>
        <taxon>Kitasatosporales</taxon>
        <taxon>Streptomycetaceae</taxon>
        <taxon>Kitasatospora</taxon>
    </lineage>
</organism>
<reference evidence="1 2" key="1">
    <citation type="journal article" date="2019" name="Int. J. Syst. Evol. Microbiol.">
        <title>The Global Catalogue of Microorganisms (GCM) 10K type strain sequencing project: providing services to taxonomists for standard genome sequencing and annotation.</title>
        <authorList>
            <consortium name="The Broad Institute Genomics Platform"/>
            <consortium name="The Broad Institute Genome Sequencing Center for Infectious Disease"/>
            <person name="Wu L."/>
            <person name="Ma J."/>
        </authorList>
    </citation>
    <scope>NUCLEOTIDE SEQUENCE [LARGE SCALE GENOMIC DNA]</scope>
    <source>
        <strain evidence="1 2">JCM 7356</strain>
    </source>
</reference>
<sequence length="141" mass="15124">MLPGCATVDLLTAADADGTPLTAPTWVVSDGAAIGIWVPTASRAVRQVLRRSPVFVVPCDGHGRPTGAPVLARAAVCNPETTARYRTSLINKYGFTALLRLARARLRGGLEGTVGLRLTLVDWERLLAGEPWRPSGWYCLN</sequence>
<name>A0ABN3E9M2_9ACTN</name>
<gene>
    <name evidence="1" type="ORF">GCM10010430_38430</name>
</gene>
<dbReference type="Gene3D" id="2.30.110.10">
    <property type="entry name" value="Electron Transport, Fmn-binding Protein, Chain A"/>
    <property type="match status" value="1"/>
</dbReference>
<evidence type="ECO:0000313" key="1">
    <source>
        <dbReference type="EMBL" id="GAA2251626.1"/>
    </source>
</evidence>
<comment type="caution">
    <text evidence="1">The sequence shown here is derived from an EMBL/GenBank/DDBJ whole genome shotgun (WGS) entry which is preliminary data.</text>
</comment>
<evidence type="ECO:0000313" key="2">
    <source>
        <dbReference type="Proteomes" id="UP001500305"/>
    </source>
</evidence>
<keyword evidence="2" id="KW-1185">Reference proteome</keyword>
<protein>
    <recommendedName>
        <fullName evidence="3">Pyridoxamine 5'-phosphate oxidase putative domain-containing protein</fullName>
    </recommendedName>
</protein>
<proteinExistence type="predicted"/>
<dbReference type="EMBL" id="BAAATR010000016">
    <property type="protein sequence ID" value="GAA2251626.1"/>
    <property type="molecule type" value="Genomic_DNA"/>
</dbReference>
<evidence type="ECO:0008006" key="3">
    <source>
        <dbReference type="Google" id="ProtNLM"/>
    </source>
</evidence>
<dbReference type="InterPro" id="IPR012349">
    <property type="entry name" value="Split_barrel_FMN-bd"/>
</dbReference>